<proteinExistence type="predicted"/>
<evidence type="ECO:0000313" key="1">
    <source>
        <dbReference type="EMBL" id="MBA0678050.1"/>
    </source>
</evidence>
<reference evidence="1 2" key="1">
    <citation type="journal article" date="2019" name="Genome Biol. Evol.">
        <title>Insights into the evolution of the New World diploid cottons (Gossypium, subgenus Houzingenia) based on genome sequencing.</title>
        <authorList>
            <person name="Grover C.E."/>
            <person name="Arick M.A. 2nd"/>
            <person name="Thrash A."/>
            <person name="Conover J.L."/>
            <person name="Sanders W.S."/>
            <person name="Peterson D.G."/>
            <person name="Frelichowski J.E."/>
            <person name="Scheffler J.A."/>
            <person name="Scheffler B.E."/>
            <person name="Wendel J.F."/>
        </authorList>
    </citation>
    <scope>NUCLEOTIDE SEQUENCE [LARGE SCALE GENOMIC DNA]</scope>
    <source>
        <strain evidence="1">185</strain>
        <tissue evidence="1">Leaf</tissue>
    </source>
</reference>
<evidence type="ECO:0000313" key="2">
    <source>
        <dbReference type="Proteomes" id="UP000593577"/>
    </source>
</evidence>
<dbReference type="EMBL" id="JABFAA010000003">
    <property type="protein sequence ID" value="MBA0678050.1"/>
    <property type="molecule type" value="Genomic_DNA"/>
</dbReference>
<gene>
    <name evidence="1" type="ORF">Goari_019416</name>
</gene>
<comment type="caution">
    <text evidence="1">The sequence shown here is derived from an EMBL/GenBank/DDBJ whole genome shotgun (WGS) entry which is preliminary data.</text>
</comment>
<dbReference type="AlphaFoldDB" id="A0A7J8WT33"/>
<protein>
    <submittedName>
        <fullName evidence="1">Uncharacterized protein</fullName>
    </submittedName>
</protein>
<name>A0A7J8WT33_GOSAI</name>
<keyword evidence="2" id="KW-1185">Reference proteome</keyword>
<accession>A0A7J8WT33</accession>
<organism evidence="1 2">
    <name type="scientific">Gossypium aridum</name>
    <name type="common">American cotton</name>
    <name type="synonym">Erioxylum aridum</name>
    <dbReference type="NCBI Taxonomy" id="34290"/>
    <lineage>
        <taxon>Eukaryota</taxon>
        <taxon>Viridiplantae</taxon>
        <taxon>Streptophyta</taxon>
        <taxon>Embryophyta</taxon>
        <taxon>Tracheophyta</taxon>
        <taxon>Spermatophyta</taxon>
        <taxon>Magnoliopsida</taxon>
        <taxon>eudicotyledons</taxon>
        <taxon>Gunneridae</taxon>
        <taxon>Pentapetalae</taxon>
        <taxon>rosids</taxon>
        <taxon>malvids</taxon>
        <taxon>Malvales</taxon>
        <taxon>Malvaceae</taxon>
        <taxon>Malvoideae</taxon>
        <taxon>Gossypium</taxon>
    </lineage>
</organism>
<dbReference type="Proteomes" id="UP000593577">
    <property type="component" value="Unassembled WGS sequence"/>
</dbReference>
<sequence>MIGSPKLSAVKEDKEHLTKNIDNCYKDPSYYKTQTRIDFMTKAQYLLQQEIYELWTDGKQILVYETGNIQNDRDEESMRLLKNIVEMEIEDFPSHIIEEIKSTWETWNSSPRLSIHSLHLDDIEEMNLDNIQEG</sequence>